<evidence type="ECO:0000259" key="2">
    <source>
        <dbReference type="Pfam" id="PF25823"/>
    </source>
</evidence>
<organism evidence="3 4">
    <name type="scientific">Teratosphaeria destructans</name>
    <dbReference type="NCBI Taxonomy" id="418781"/>
    <lineage>
        <taxon>Eukaryota</taxon>
        <taxon>Fungi</taxon>
        <taxon>Dikarya</taxon>
        <taxon>Ascomycota</taxon>
        <taxon>Pezizomycotina</taxon>
        <taxon>Dothideomycetes</taxon>
        <taxon>Dothideomycetidae</taxon>
        <taxon>Mycosphaerellales</taxon>
        <taxon>Teratosphaeriaceae</taxon>
        <taxon>Teratosphaeria</taxon>
    </lineage>
</organism>
<reference evidence="3 4" key="1">
    <citation type="journal article" date="2018" name="IMA Fungus">
        <title>IMA Genome-F 10: Nine draft genome sequences of Claviceps purpurea s.lat., including C. arundinis, C. humidiphila, and C. cf. spartinae, pseudomolecules for the pitch canker pathogen Fusarium circinatum, draft genome of Davidsoniella eucalypti, Grosmannia galeiformis, Quambalaria eucalypti, and Teratosphaeria destructans.</title>
        <authorList>
            <person name="Wingfield B.D."/>
            <person name="Liu M."/>
            <person name="Nguyen H.D."/>
            <person name="Lane F.A."/>
            <person name="Morgan S.W."/>
            <person name="De Vos L."/>
            <person name="Wilken P.M."/>
            <person name="Duong T.A."/>
            <person name="Aylward J."/>
            <person name="Coetzee M.P."/>
            <person name="Dadej K."/>
            <person name="De Beer Z.W."/>
            <person name="Findlay W."/>
            <person name="Havenga M."/>
            <person name="Kolarik M."/>
            <person name="Menzies J.G."/>
            <person name="Naidoo K."/>
            <person name="Pochopski O."/>
            <person name="Shoukouhi P."/>
            <person name="Santana Q.C."/>
            <person name="Seifert K.A."/>
            <person name="Soal N."/>
            <person name="Steenkamp E.T."/>
            <person name="Tatham C.T."/>
            <person name="van der Nest M.A."/>
            <person name="Wingfield M.J."/>
        </authorList>
    </citation>
    <scope>NUCLEOTIDE SEQUENCE [LARGE SCALE GENOMIC DNA]</scope>
    <source>
        <strain evidence="3">CMW44962</strain>
    </source>
</reference>
<dbReference type="OrthoDB" id="3199820at2759"/>
<dbReference type="Pfam" id="PF25823">
    <property type="entry name" value="Ams2-SPT21_N"/>
    <property type="match status" value="1"/>
</dbReference>
<reference evidence="3 4" key="2">
    <citation type="journal article" date="2021" name="Curr. Genet.">
        <title>Genetic response to nitrogen starvation in the aggressive Eucalyptus foliar pathogen Teratosphaeria destructans.</title>
        <authorList>
            <person name="Havenga M."/>
            <person name="Wingfield B.D."/>
            <person name="Wingfield M.J."/>
            <person name="Dreyer L.L."/>
            <person name="Roets F."/>
            <person name="Aylward J."/>
        </authorList>
    </citation>
    <scope>NUCLEOTIDE SEQUENCE [LARGE SCALE GENOMIC DNA]</scope>
    <source>
        <strain evidence="3">CMW44962</strain>
    </source>
</reference>
<accession>A0A9W7SUG2</accession>
<dbReference type="InterPro" id="IPR013088">
    <property type="entry name" value="Znf_NHR/GATA"/>
</dbReference>
<dbReference type="InterPro" id="IPR042403">
    <property type="entry name" value="Spt21/Ams2"/>
</dbReference>
<feature type="compositionally biased region" description="Basic residues" evidence="1">
    <location>
        <begin position="793"/>
        <end position="804"/>
    </location>
</feature>
<feature type="compositionally biased region" description="Basic and acidic residues" evidence="1">
    <location>
        <begin position="1081"/>
        <end position="1095"/>
    </location>
</feature>
<dbReference type="GO" id="GO:0000183">
    <property type="term" value="P:rDNA heterochromatin formation"/>
    <property type="evidence" value="ECO:0007669"/>
    <property type="project" value="TreeGrafter"/>
</dbReference>
<keyword evidence="4" id="KW-1185">Reference proteome</keyword>
<feature type="compositionally biased region" description="Basic and acidic residues" evidence="1">
    <location>
        <begin position="494"/>
        <end position="503"/>
    </location>
</feature>
<dbReference type="SUPFAM" id="SSF57716">
    <property type="entry name" value="Glucocorticoid receptor-like (DNA-binding domain)"/>
    <property type="match status" value="1"/>
</dbReference>
<feature type="domain" description="Ams2/SPT21 N-terminal" evidence="2">
    <location>
        <begin position="14"/>
        <end position="149"/>
    </location>
</feature>
<feature type="compositionally biased region" description="Polar residues" evidence="1">
    <location>
        <begin position="384"/>
        <end position="408"/>
    </location>
</feature>
<dbReference type="AlphaFoldDB" id="A0A9W7SUG2"/>
<feature type="compositionally biased region" description="Basic residues" evidence="1">
    <location>
        <begin position="1010"/>
        <end position="1023"/>
    </location>
</feature>
<feature type="compositionally biased region" description="Low complexity" evidence="1">
    <location>
        <begin position="286"/>
        <end position="302"/>
    </location>
</feature>
<dbReference type="PANTHER" id="PTHR39147:SF1">
    <property type="entry name" value="PROTEIN SPT21"/>
    <property type="match status" value="1"/>
</dbReference>
<comment type="caution">
    <text evidence="3">The sequence shown here is derived from an EMBL/GenBank/DDBJ whole genome shotgun (WGS) entry which is preliminary data.</text>
</comment>
<feature type="compositionally biased region" description="Polar residues" evidence="1">
    <location>
        <begin position="884"/>
        <end position="900"/>
    </location>
</feature>
<gene>
    <name evidence="3" type="ORF">Tdes44962_MAKER02356</name>
</gene>
<dbReference type="GO" id="GO:0030466">
    <property type="term" value="P:silent mating-type cassette heterochromatin formation"/>
    <property type="evidence" value="ECO:0007669"/>
    <property type="project" value="TreeGrafter"/>
</dbReference>
<dbReference type="EMBL" id="RIBY02001445">
    <property type="protein sequence ID" value="KAH9828927.1"/>
    <property type="molecule type" value="Genomic_DNA"/>
</dbReference>
<feature type="compositionally biased region" description="Polar residues" evidence="1">
    <location>
        <begin position="510"/>
        <end position="519"/>
    </location>
</feature>
<feature type="compositionally biased region" description="Polar residues" evidence="1">
    <location>
        <begin position="1044"/>
        <end position="1080"/>
    </location>
</feature>
<sequence>MNLQSSEEGAPSEIPTRPMRVKVLYSFDKDNKDNCLARFPNTLQIPAVAIDETSQVGVIELRQCIQSIVSASPELVSRLSDGDFTIYAYDYSEYETPLVGQGLLSTVLAAASPMDGEKNMITGRVCKNIPALFSNGVKETLEVKLRLVPIAKPAQPAVVQKIETMRGISPATSAGFDPNAWSASMRPQPQQNDYFDFGTSVAGSEADLALVDEMLGLGSASGGAGSGQQMMSGVGMAETPTDPAYGYNPAFPHSAPGSRAGSPMLPGSITPVSRASARSEVQSTLPRQASQQPSQHQDQPSQVEVYYNEDGQARKRAKVMQADWRGKSSFGAKKGDLRMTAATAHSVQMHRPVARRPGAPGSDLEPPPRAPTPVPQRHPLLPRQRSTQPTHSRSLLRQASTVSAQSDFMSDADQFSDAIMSSPEDDRSPTHSYTADGTPPDMPSSPPIFPGVNAPEPSSPGLPTLPKRAIDSGYMSEPLFPGSMMDNYDDDNEDRSPDARDLEDAAQYRARSQQPQTFIKSEGPDLSEVRPSEINVSLETPGDMSQLPNKMRLNLPPGFPRERNHGPRPLKPSLPKQSTSTSTSGTPYPDETARSGPPESRRGSLALPPRPAQVAAAQSPAETQPQQPQRPQPPKRRSTKRTATEYDGSEAGSPAPSDTESRPRGTKRSGTGAKRRMIIQQRLEAAIATGDMPTYCSHCGAIETPTWRKLYCKIVEGKPSALDEAEGEGETIQVEPLEWDDSTQEVCKFRIRKSLKKTKEVETELRDYETNTVCNPCGLWFTKFRNMRPQDRWHRKPTSRKNQKKKDQDGTDGLMTDGAEPQSEAFFANPFGPDDADHVSDFSQHNKASDGAPQKQSAPQVRPIRPRASSMQPAARRHSGGGTMNASQMSSALQRAVQSSPPMPFRGSQDSPIEVEDLTPKPVRRLLFPSPRRAGEVKSLDDNGQMTLQAAPVDAPSKTMPSKIDVHVQNVDVSIFEAFTYDKENLAPGAAVDDDLADLFDGSPGNTLKTPRKTPSKMTPRSKRQLEHLLKTPTPPSRKLRSALSPNANAANHATLPTATANDFMTSPSSSRYFLRSTPSRQDRTPGRSSQRESVADNSLTPFSRHLAQMLSEADAAAAGADAFGTSPSKGGFDFADLPNFATLGRGLEGLEWEGVFGEGRSAGDGGAGEGRGD</sequence>
<dbReference type="InterPro" id="IPR057725">
    <property type="entry name" value="Ams2-SPT21_N"/>
</dbReference>
<dbReference type="Gene3D" id="3.30.50.10">
    <property type="entry name" value="Erythroid Transcription Factor GATA-1, subunit A"/>
    <property type="match status" value="1"/>
</dbReference>
<dbReference type="GO" id="GO:0006357">
    <property type="term" value="P:regulation of transcription by RNA polymerase II"/>
    <property type="evidence" value="ECO:0007669"/>
    <property type="project" value="TreeGrafter"/>
</dbReference>
<feature type="region of interest" description="Disordered" evidence="1">
    <location>
        <begin position="317"/>
        <end position="677"/>
    </location>
</feature>
<proteinExistence type="predicted"/>
<feature type="compositionally biased region" description="Pro residues" evidence="1">
    <location>
        <begin position="365"/>
        <end position="376"/>
    </location>
</feature>
<feature type="region of interest" description="Disordered" evidence="1">
    <location>
        <begin position="997"/>
        <end position="1100"/>
    </location>
</feature>
<evidence type="ECO:0000313" key="3">
    <source>
        <dbReference type="EMBL" id="KAH9828927.1"/>
    </source>
</evidence>
<feature type="compositionally biased region" description="Pro residues" evidence="1">
    <location>
        <begin position="440"/>
        <end position="449"/>
    </location>
</feature>
<feature type="region of interest" description="Disordered" evidence="1">
    <location>
        <begin position="245"/>
        <end position="302"/>
    </location>
</feature>
<dbReference type="Proteomes" id="UP001138500">
    <property type="component" value="Unassembled WGS sequence"/>
</dbReference>
<dbReference type="GO" id="GO:0008270">
    <property type="term" value="F:zinc ion binding"/>
    <property type="evidence" value="ECO:0007669"/>
    <property type="project" value="InterPro"/>
</dbReference>
<dbReference type="PANTHER" id="PTHR39147">
    <property type="entry name" value="PROTEIN SPT21"/>
    <property type="match status" value="1"/>
</dbReference>
<protein>
    <recommendedName>
        <fullName evidence="2">Ams2/SPT21 N-terminal domain-containing protein</fullName>
    </recommendedName>
</protein>
<feature type="region of interest" description="Disordered" evidence="1">
    <location>
        <begin position="790"/>
        <end position="946"/>
    </location>
</feature>
<evidence type="ECO:0000313" key="4">
    <source>
        <dbReference type="Proteomes" id="UP001138500"/>
    </source>
</evidence>
<name>A0A9W7SUG2_9PEZI</name>
<evidence type="ECO:0000256" key="1">
    <source>
        <dbReference type="SAM" id="MobiDB-lite"/>
    </source>
</evidence>